<reference evidence="1" key="1">
    <citation type="submission" date="2022-07" db="EMBL/GenBank/DDBJ databases">
        <title>Genome Sequence of Lecanicillium saksenae.</title>
        <authorList>
            <person name="Buettner E."/>
        </authorList>
    </citation>
    <scope>NUCLEOTIDE SEQUENCE</scope>
    <source>
        <strain evidence="1">VT-O1</strain>
    </source>
</reference>
<gene>
    <name evidence="1" type="ORF">NLG97_g3465</name>
</gene>
<proteinExistence type="predicted"/>
<name>A0ACC1QY36_9HYPO</name>
<sequence length="182" mass="20386">MTANLLPCRIQHDGSIDPVGAYWKPVDCADNTKEAYFRGRRLQGKALPLPEGYRGLVVERTPDELKKEKQLPSDATDENDDEVVAMETVGTMQATGEFDEMVIWSHESMASAAADPRAADTTPLQTKTASRGALHGSHWENRPGMSPHKNPDTEKSHVQIEIMADIFQYRIYEGHQWQVLLP</sequence>
<dbReference type="Proteomes" id="UP001148737">
    <property type="component" value="Unassembled WGS sequence"/>
</dbReference>
<evidence type="ECO:0000313" key="1">
    <source>
        <dbReference type="EMBL" id="KAJ3495335.1"/>
    </source>
</evidence>
<evidence type="ECO:0000313" key="2">
    <source>
        <dbReference type="Proteomes" id="UP001148737"/>
    </source>
</evidence>
<accession>A0ACC1QY36</accession>
<organism evidence="1 2">
    <name type="scientific">Lecanicillium saksenae</name>
    <dbReference type="NCBI Taxonomy" id="468837"/>
    <lineage>
        <taxon>Eukaryota</taxon>
        <taxon>Fungi</taxon>
        <taxon>Dikarya</taxon>
        <taxon>Ascomycota</taxon>
        <taxon>Pezizomycotina</taxon>
        <taxon>Sordariomycetes</taxon>
        <taxon>Hypocreomycetidae</taxon>
        <taxon>Hypocreales</taxon>
        <taxon>Cordycipitaceae</taxon>
        <taxon>Lecanicillium</taxon>
    </lineage>
</organism>
<protein>
    <submittedName>
        <fullName evidence="1">Uncharacterized protein</fullName>
    </submittedName>
</protein>
<comment type="caution">
    <text evidence="1">The sequence shown here is derived from an EMBL/GenBank/DDBJ whole genome shotgun (WGS) entry which is preliminary data.</text>
</comment>
<keyword evidence="2" id="KW-1185">Reference proteome</keyword>
<dbReference type="EMBL" id="JANAKD010000292">
    <property type="protein sequence ID" value="KAJ3495335.1"/>
    <property type="molecule type" value="Genomic_DNA"/>
</dbReference>